<dbReference type="PANTHER" id="PTHR11559">
    <property type="entry name" value="CARBOXYLESTERASE"/>
    <property type="match status" value="1"/>
</dbReference>
<feature type="chain" id="PRO_5016481957" description="Carboxylic ester hydrolase" evidence="3">
    <location>
        <begin position="22"/>
        <end position="547"/>
    </location>
</feature>
<evidence type="ECO:0000313" key="5">
    <source>
        <dbReference type="EMBL" id="RBN49998.1"/>
    </source>
</evidence>
<dbReference type="AlphaFoldDB" id="A0A366B1C2"/>
<reference evidence="5 6" key="1">
    <citation type="submission" date="2018-07" db="EMBL/GenBank/DDBJ databases">
        <title>Complete genome sequence of Flavobacterium psychrolimnae LMG 22018.</title>
        <authorList>
            <person name="Kim D.-U."/>
        </authorList>
    </citation>
    <scope>NUCLEOTIDE SEQUENCE [LARGE SCALE GENOMIC DNA]</scope>
    <source>
        <strain evidence="5 6">LMG 22018</strain>
    </source>
</reference>
<evidence type="ECO:0000259" key="4">
    <source>
        <dbReference type="Pfam" id="PF00135"/>
    </source>
</evidence>
<dbReference type="PROSITE" id="PS00941">
    <property type="entry name" value="CARBOXYLESTERASE_B_2"/>
    <property type="match status" value="1"/>
</dbReference>
<evidence type="ECO:0000256" key="2">
    <source>
        <dbReference type="ARBA" id="ARBA00022801"/>
    </source>
</evidence>
<evidence type="ECO:0000313" key="6">
    <source>
        <dbReference type="Proteomes" id="UP000253676"/>
    </source>
</evidence>
<dbReference type="GO" id="GO:0016787">
    <property type="term" value="F:hydrolase activity"/>
    <property type="evidence" value="ECO:0007669"/>
    <property type="project" value="UniProtKB-KW"/>
</dbReference>
<dbReference type="EMBL" id="QNUX01000009">
    <property type="protein sequence ID" value="RBN49998.1"/>
    <property type="molecule type" value="Genomic_DNA"/>
</dbReference>
<accession>A0A366B1C2</accession>
<keyword evidence="3" id="KW-0732">Signal</keyword>
<proteinExistence type="inferred from homology"/>
<keyword evidence="2 3" id="KW-0378">Hydrolase</keyword>
<dbReference type="RefSeq" id="WP_113636007.1">
    <property type="nucleotide sequence ID" value="NZ_QNUX01000009.1"/>
</dbReference>
<name>A0A366B1C2_9FLAO</name>
<sequence>MNLKTNCIGILLLLIPFFSEAQQAENQNAFPVQLTIANGTIEGEFDIKTNIQSFKGIPFAQPPVGDLRWKAPQPVTNWTGVKQTKKFGPRAIQSNVFGDMGFRSDGMSEDCLYLNVWSPAKSASEKLPVLVYFYGGGFAAGDGSESRYDGENMAKKGIVTLTVNYRLGIWGFFSHPELTKESPNRASGNYGLLDQNAALKWVQANISKFGGDPKRVTIAGESAGSIAVSAQMASPLSKGLIAGAIGESGGSIFPTLAPVPLAEAEKTGLEYAQKIGATSLKNLREMSTLELYQKSLGSSLGVFKTTIDGYFLTKTLPETFEAKQQAMIPLLLGWNSEEMTYRALTAGKDISNETYIQKVKELYGKKADEVLKLYPTGTLEVTEQSATDLSGDRFIAYSTWKWFDLHRKNSTQPVYRYYYTHPRPEMRDNSLEAGLAGGVIKKNSNTPKAPIPKGAVHSAEIEYAMGNLAGNKDYAWTESDYAVSETMLNYFANFIKTGNPNADKLPVWPMSKNEEKPEIMIINLTSKSVRAENDARYLFLDKEYSKK</sequence>
<feature type="domain" description="Carboxylesterase type B" evidence="4">
    <location>
        <begin position="33"/>
        <end position="531"/>
    </location>
</feature>
<dbReference type="InterPro" id="IPR019819">
    <property type="entry name" value="Carboxylesterase_B_CS"/>
</dbReference>
<dbReference type="SUPFAM" id="SSF53474">
    <property type="entry name" value="alpha/beta-Hydrolases"/>
    <property type="match status" value="1"/>
</dbReference>
<dbReference type="OrthoDB" id="9775851at2"/>
<dbReference type="InterPro" id="IPR002018">
    <property type="entry name" value="CarbesteraseB"/>
</dbReference>
<dbReference type="InterPro" id="IPR019826">
    <property type="entry name" value="Carboxylesterase_B_AS"/>
</dbReference>
<dbReference type="PROSITE" id="PS00122">
    <property type="entry name" value="CARBOXYLESTERASE_B_1"/>
    <property type="match status" value="1"/>
</dbReference>
<keyword evidence="6" id="KW-1185">Reference proteome</keyword>
<dbReference type="Proteomes" id="UP000253676">
    <property type="component" value="Unassembled WGS sequence"/>
</dbReference>
<dbReference type="EC" id="3.1.1.-" evidence="3"/>
<dbReference type="Pfam" id="PF00135">
    <property type="entry name" value="COesterase"/>
    <property type="match status" value="1"/>
</dbReference>
<feature type="signal peptide" evidence="3">
    <location>
        <begin position="1"/>
        <end position="21"/>
    </location>
</feature>
<evidence type="ECO:0000256" key="3">
    <source>
        <dbReference type="RuleBase" id="RU361235"/>
    </source>
</evidence>
<comment type="similarity">
    <text evidence="1 3">Belongs to the type-B carboxylesterase/lipase family.</text>
</comment>
<evidence type="ECO:0000256" key="1">
    <source>
        <dbReference type="ARBA" id="ARBA00005964"/>
    </source>
</evidence>
<dbReference type="InterPro" id="IPR050309">
    <property type="entry name" value="Type-B_Carboxylest/Lipase"/>
</dbReference>
<organism evidence="5 6">
    <name type="scientific">Flavobacterium psychrolimnae</name>
    <dbReference type="NCBI Taxonomy" id="249351"/>
    <lineage>
        <taxon>Bacteria</taxon>
        <taxon>Pseudomonadati</taxon>
        <taxon>Bacteroidota</taxon>
        <taxon>Flavobacteriia</taxon>
        <taxon>Flavobacteriales</taxon>
        <taxon>Flavobacteriaceae</taxon>
        <taxon>Flavobacterium</taxon>
    </lineage>
</organism>
<comment type="caution">
    <text evidence="5">The sequence shown here is derived from an EMBL/GenBank/DDBJ whole genome shotgun (WGS) entry which is preliminary data.</text>
</comment>
<protein>
    <recommendedName>
        <fullName evidence="3">Carboxylic ester hydrolase</fullName>
        <ecNumber evidence="3">3.1.1.-</ecNumber>
    </recommendedName>
</protein>
<gene>
    <name evidence="5" type="ORF">DR980_10860</name>
</gene>
<dbReference type="Gene3D" id="3.40.50.1820">
    <property type="entry name" value="alpha/beta hydrolase"/>
    <property type="match status" value="1"/>
</dbReference>
<dbReference type="InterPro" id="IPR029058">
    <property type="entry name" value="AB_hydrolase_fold"/>
</dbReference>